<dbReference type="GO" id="GO:0003700">
    <property type="term" value="F:DNA-binding transcription factor activity"/>
    <property type="evidence" value="ECO:0007669"/>
    <property type="project" value="InterPro"/>
</dbReference>
<dbReference type="EC" id="2.7.11.1" evidence="7"/>
<dbReference type="Pfam" id="PF07638">
    <property type="entry name" value="Sigma70_ECF"/>
    <property type="match status" value="1"/>
</dbReference>
<dbReference type="InterPro" id="IPR053812">
    <property type="entry name" value="HTH_Sigma70_ECF-like"/>
</dbReference>
<dbReference type="InterPro" id="IPR011009">
    <property type="entry name" value="Kinase-like_dom_sf"/>
</dbReference>
<keyword evidence="1 7" id="KW-0808">Transferase</keyword>
<gene>
    <name evidence="7" type="primary">pknB_43</name>
    <name evidence="7" type="ORF">OJF2_71920</name>
</gene>
<dbReference type="KEGG" id="agv:OJF2_71920"/>
<dbReference type="SMART" id="SM00220">
    <property type="entry name" value="S_TKc"/>
    <property type="match status" value="1"/>
</dbReference>
<reference evidence="7 8" key="1">
    <citation type="submission" date="2019-08" db="EMBL/GenBank/DDBJ databases">
        <title>Deep-cultivation of Planctomycetes and their phenomic and genomic characterization uncovers novel biology.</title>
        <authorList>
            <person name="Wiegand S."/>
            <person name="Jogler M."/>
            <person name="Boedeker C."/>
            <person name="Pinto D."/>
            <person name="Vollmers J."/>
            <person name="Rivas-Marin E."/>
            <person name="Kohn T."/>
            <person name="Peeters S.H."/>
            <person name="Heuer A."/>
            <person name="Rast P."/>
            <person name="Oberbeckmann S."/>
            <person name="Bunk B."/>
            <person name="Jeske O."/>
            <person name="Meyerdierks A."/>
            <person name="Storesund J.E."/>
            <person name="Kallscheuer N."/>
            <person name="Luecker S."/>
            <person name="Lage O.M."/>
            <person name="Pohl T."/>
            <person name="Merkel B.J."/>
            <person name="Hornburger P."/>
            <person name="Mueller R.-W."/>
            <person name="Bruemmer F."/>
            <person name="Labrenz M."/>
            <person name="Spormann A.M."/>
            <person name="Op den Camp H."/>
            <person name="Overmann J."/>
            <person name="Amann R."/>
            <person name="Jetten M.S.M."/>
            <person name="Mascher T."/>
            <person name="Medema M.H."/>
            <person name="Devos D.P."/>
            <person name="Kaster A.-K."/>
            <person name="Ovreas L."/>
            <person name="Rohde M."/>
            <person name="Galperin M.Y."/>
            <person name="Jogler C."/>
        </authorList>
    </citation>
    <scope>NUCLEOTIDE SEQUENCE [LARGE SCALE GENOMIC DNA]</scope>
    <source>
        <strain evidence="7 8">OJF2</strain>
    </source>
</reference>
<name>A0A5B9WD37_9BACT</name>
<organism evidence="7 8">
    <name type="scientific">Aquisphaera giovannonii</name>
    <dbReference type="NCBI Taxonomy" id="406548"/>
    <lineage>
        <taxon>Bacteria</taxon>
        <taxon>Pseudomonadati</taxon>
        <taxon>Planctomycetota</taxon>
        <taxon>Planctomycetia</taxon>
        <taxon>Isosphaerales</taxon>
        <taxon>Isosphaeraceae</taxon>
        <taxon>Aquisphaera</taxon>
    </lineage>
</organism>
<proteinExistence type="predicted"/>
<dbReference type="SUPFAM" id="SSF56112">
    <property type="entry name" value="Protein kinase-like (PK-like)"/>
    <property type="match status" value="1"/>
</dbReference>
<keyword evidence="2 5" id="KW-0547">Nucleotide-binding</keyword>
<dbReference type="Gene3D" id="3.30.200.20">
    <property type="entry name" value="Phosphorylase Kinase, domain 1"/>
    <property type="match status" value="1"/>
</dbReference>
<evidence type="ECO:0000256" key="5">
    <source>
        <dbReference type="PROSITE-ProRule" id="PRU10141"/>
    </source>
</evidence>
<dbReference type="InterPro" id="IPR000719">
    <property type="entry name" value="Prot_kinase_dom"/>
</dbReference>
<dbReference type="SUPFAM" id="SSF88659">
    <property type="entry name" value="Sigma3 and sigma4 domains of RNA polymerase sigma factors"/>
    <property type="match status" value="1"/>
</dbReference>
<dbReference type="PROSITE" id="PS50011">
    <property type="entry name" value="PROTEIN_KINASE_DOM"/>
    <property type="match status" value="1"/>
</dbReference>
<dbReference type="InterPro" id="IPR017441">
    <property type="entry name" value="Protein_kinase_ATP_BS"/>
</dbReference>
<evidence type="ECO:0000313" key="7">
    <source>
        <dbReference type="EMBL" id="QEH38588.1"/>
    </source>
</evidence>
<evidence type="ECO:0000256" key="4">
    <source>
        <dbReference type="ARBA" id="ARBA00022840"/>
    </source>
</evidence>
<dbReference type="Proteomes" id="UP000324233">
    <property type="component" value="Chromosome"/>
</dbReference>
<dbReference type="InterPro" id="IPR008271">
    <property type="entry name" value="Ser/Thr_kinase_AS"/>
</dbReference>
<keyword evidence="8" id="KW-1185">Reference proteome</keyword>
<dbReference type="OrthoDB" id="280689at2"/>
<dbReference type="GO" id="GO:0004674">
    <property type="term" value="F:protein serine/threonine kinase activity"/>
    <property type="evidence" value="ECO:0007669"/>
    <property type="project" value="UniProtKB-EC"/>
</dbReference>
<dbReference type="Gene3D" id="1.10.510.10">
    <property type="entry name" value="Transferase(Phosphotransferase) domain 1"/>
    <property type="match status" value="1"/>
</dbReference>
<dbReference type="GO" id="GO:0006352">
    <property type="term" value="P:DNA-templated transcription initiation"/>
    <property type="evidence" value="ECO:0007669"/>
    <property type="project" value="InterPro"/>
</dbReference>
<protein>
    <submittedName>
        <fullName evidence="7">Serine/threonine-protein kinase PknB</fullName>
        <ecNumber evidence="7">2.7.11.1</ecNumber>
    </submittedName>
</protein>
<dbReference type="EMBL" id="CP042997">
    <property type="protein sequence ID" value="QEH38588.1"/>
    <property type="molecule type" value="Genomic_DNA"/>
</dbReference>
<dbReference type="Pfam" id="PF00069">
    <property type="entry name" value="Pkinase"/>
    <property type="match status" value="1"/>
</dbReference>
<dbReference type="InterPro" id="IPR013325">
    <property type="entry name" value="RNA_pol_sigma_r2"/>
</dbReference>
<dbReference type="Gene3D" id="1.10.1740.10">
    <property type="match status" value="1"/>
</dbReference>
<dbReference type="CDD" id="cd14014">
    <property type="entry name" value="STKc_PknB_like"/>
    <property type="match status" value="1"/>
</dbReference>
<evidence type="ECO:0000256" key="3">
    <source>
        <dbReference type="ARBA" id="ARBA00022777"/>
    </source>
</evidence>
<dbReference type="PROSITE" id="PS00107">
    <property type="entry name" value="PROTEIN_KINASE_ATP"/>
    <property type="match status" value="1"/>
</dbReference>
<evidence type="ECO:0000313" key="8">
    <source>
        <dbReference type="Proteomes" id="UP000324233"/>
    </source>
</evidence>
<keyword evidence="4 5" id="KW-0067">ATP-binding</keyword>
<dbReference type="PANTHER" id="PTHR43289:SF34">
    <property type="entry name" value="SERINE_THREONINE-PROTEIN KINASE YBDM-RELATED"/>
    <property type="match status" value="1"/>
</dbReference>
<evidence type="ECO:0000259" key="6">
    <source>
        <dbReference type="PROSITE" id="PS50011"/>
    </source>
</evidence>
<sequence length="473" mass="50557">MGGTEAFDPWTSLILLDRYRQGDERAAEALFARGFSRIVALARGRLSPPLARRADPEDVALSVYRSFFVGAREGRFALGRGGDLWRLLSAIAVHKLRKLARREGAARRSFRVEVPLDRAQGLRGPVHEEDAAAADELGHILAALDPDGRLAIELRLEGRQVAEIASETGRSERSVRRDLARARGLLAARMGRADRSDPHPGVAAVSHRDFLLLRMIGAGRMGKVYRAREVATGREVAAKFLRKNLLGHPVAVRRFLGEARTLAGLRHPGIVGIRGVGRTPGGSCFLVLDLVDGPSLAAIAGARPIAEAEAVRWTIQVCHALEHAHGRGVVHCDLKPANILLDGRGTIRVTDFGLARSIGGGAGPVGGLGIEGTAPFMAPEQASRSWGRIDARTDVYGVGALLFTLLTGRPPFPGRALADILADVASPSPAADPARLRPGLSGPLAAACRTCLAKPPGARHRTVRELRLALERS</sequence>
<dbReference type="PROSITE" id="PS00108">
    <property type="entry name" value="PROTEIN_KINASE_ST"/>
    <property type="match status" value="1"/>
</dbReference>
<accession>A0A5B9WD37</accession>
<dbReference type="RefSeq" id="WP_148598018.1">
    <property type="nucleotide sequence ID" value="NZ_CP042997.1"/>
</dbReference>
<keyword evidence="3 7" id="KW-0418">Kinase</keyword>
<dbReference type="Gene3D" id="1.10.10.10">
    <property type="entry name" value="Winged helix-like DNA-binding domain superfamily/Winged helix DNA-binding domain"/>
    <property type="match status" value="1"/>
</dbReference>
<dbReference type="GO" id="GO:0005524">
    <property type="term" value="F:ATP binding"/>
    <property type="evidence" value="ECO:0007669"/>
    <property type="project" value="UniProtKB-UniRule"/>
</dbReference>
<evidence type="ECO:0000256" key="2">
    <source>
        <dbReference type="ARBA" id="ARBA00022741"/>
    </source>
</evidence>
<feature type="domain" description="Protein kinase" evidence="6">
    <location>
        <begin position="210"/>
        <end position="473"/>
    </location>
</feature>
<feature type="binding site" evidence="5">
    <location>
        <position position="239"/>
    </location>
    <ligand>
        <name>ATP</name>
        <dbReference type="ChEBI" id="CHEBI:30616"/>
    </ligand>
</feature>
<evidence type="ECO:0000256" key="1">
    <source>
        <dbReference type="ARBA" id="ARBA00022679"/>
    </source>
</evidence>
<dbReference type="PANTHER" id="PTHR43289">
    <property type="entry name" value="MITOGEN-ACTIVATED PROTEIN KINASE KINASE KINASE 20-RELATED"/>
    <property type="match status" value="1"/>
</dbReference>
<dbReference type="SUPFAM" id="SSF88946">
    <property type="entry name" value="Sigma2 domain of RNA polymerase sigma factors"/>
    <property type="match status" value="1"/>
</dbReference>
<dbReference type="AlphaFoldDB" id="A0A5B9WD37"/>
<dbReference type="InterPro" id="IPR013324">
    <property type="entry name" value="RNA_pol_sigma_r3/r4-like"/>
</dbReference>
<dbReference type="InterPro" id="IPR036388">
    <property type="entry name" value="WH-like_DNA-bd_sf"/>
</dbReference>